<reference evidence="4" key="2">
    <citation type="journal article" date="2021" name="Genome Biol. Evol.">
        <title>Developing a high-quality reference genome for a parasitic bivalve with doubly uniparental inheritance (Bivalvia: Unionida).</title>
        <authorList>
            <person name="Smith C.H."/>
        </authorList>
    </citation>
    <scope>NUCLEOTIDE SEQUENCE</scope>
    <source>
        <strain evidence="4">CHS0354</strain>
        <tissue evidence="4">Mantle</tissue>
    </source>
</reference>
<dbReference type="GO" id="GO:0008146">
    <property type="term" value="F:sulfotransferase activity"/>
    <property type="evidence" value="ECO:0007669"/>
    <property type="project" value="InterPro"/>
</dbReference>
<comment type="caution">
    <text evidence="4">The sequence shown here is derived from an EMBL/GenBank/DDBJ whole genome shotgun (WGS) entry which is preliminary data.</text>
</comment>
<dbReference type="Proteomes" id="UP001195483">
    <property type="component" value="Unassembled WGS sequence"/>
</dbReference>
<accession>A0AAE0W1C3</accession>
<dbReference type="PANTHER" id="PTHR11783">
    <property type="entry name" value="SULFOTRANSFERASE SULT"/>
    <property type="match status" value="1"/>
</dbReference>
<reference evidence="4" key="1">
    <citation type="journal article" date="2021" name="Genome Biol. Evol.">
        <title>A High-Quality Reference Genome for a Parasitic Bivalve with Doubly Uniparental Inheritance (Bivalvia: Unionida).</title>
        <authorList>
            <person name="Smith C.H."/>
        </authorList>
    </citation>
    <scope>NUCLEOTIDE SEQUENCE</scope>
    <source>
        <strain evidence="4">CHS0354</strain>
    </source>
</reference>
<feature type="domain" description="Sulfotransferase" evidence="3">
    <location>
        <begin position="44"/>
        <end position="297"/>
    </location>
</feature>
<evidence type="ECO:0000313" key="5">
    <source>
        <dbReference type="Proteomes" id="UP001195483"/>
    </source>
</evidence>
<protein>
    <recommendedName>
        <fullName evidence="3">Sulfotransferase domain-containing protein</fullName>
    </recommendedName>
</protein>
<keyword evidence="2" id="KW-0808">Transferase</keyword>
<evidence type="ECO:0000313" key="4">
    <source>
        <dbReference type="EMBL" id="KAK3596685.1"/>
    </source>
</evidence>
<dbReference type="Gene3D" id="3.40.50.300">
    <property type="entry name" value="P-loop containing nucleotide triphosphate hydrolases"/>
    <property type="match status" value="1"/>
</dbReference>
<dbReference type="Pfam" id="PF00685">
    <property type="entry name" value="Sulfotransfer_1"/>
    <property type="match status" value="1"/>
</dbReference>
<keyword evidence="5" id="KW-1185">Reference proteome</keyword>
<dbReference type="InterPro" id="IPR000863">
    <property type="entry name" value="Sulfotransferase_dom"/>
</dbReference>
<organism evidence="4 5">
    <name type="scientific">Potamilus streckersoni</name>
    <dbReference type="NCBI Taxonomy" id="2493646"/>
    <lineage>
        <taxon>Eukaryota</taxon>
        <taxon>Metazoa</taxon>
        <taxon>Spiralia</taxon>
        <taxon>Lophotrochozoa</taxon>
        <taxon>Mollusca</taxon>
        <taxon>Bivalvia</taxon>
        <taxon>Autobranchia</taxon>
        <taxon>Heteroconchia</taxon>
        <taxon>Palaeoheterodonta</taxon>
        <taxon>Unionida</taxon>
        <taxon>Unionoidea</taxon>
        <taxon>Unionidae</taxon>
        <taxon>Ambleminae</taxon>
        <taxon>Lampsilini</taxon>
        <taxon>Potamilus</taxon>
    </lineage>
</organism>
<dbReference type="InterPro" id="IPR027417">
    <property type="entry name" value="P-loop_NTPase"/>
</dbReference>
<evidence type="ECO:0000256" key="1">
    <source>
        <dbReference type="ARBA" id="ARBA00005771"/>
    </source>
</evidence>
<dbReference type="AlphaFoldDB" id="A0AAE0W1C3"/>
<sequence length="301" mass="35697">MDSEAQETRSSDLPDLQLREKVYKGIRMSENEIEEIEVMDIRSDDIWVASHPRSGTTVTQEMTYLIVTEDFESAKKVQLDDRFPIIEVKDDRFPFYRGLKYLEKMQKTRFIKTHLPYFLLPKQIHQAQGRVIYVARNPKDSCISLYRFLRYFKWCDNSVTFEMFFERFMKGDVFAGSWWNHVREYWEHRDDTNVLFIKYDDIIEDKTTVIRQIADFLGKKNISDELVEEISNHCSFQNMKENKAVNFSYAESIKQTDTTTFTGLIDTGQIGGRREVYTEEMLKRMDDKFQRKLGGTGLTFS</sequence>
<gene>
    <name evidence="4" type="ORF">CHS0354_038020</name>
</gene>
<evidence type="ECO:0000256" key="2">
    <source>
        <dbReference type="ARBA" id="ARBA00022679"/>
    </source>
</evidence>
<dbReference type="SUPFAM" id="SSF52540">
    <property type="entry name" value="P-loop containing nucleoside triphosphate hydrolases"/>
    <property type="match status" value="1"/>
</dbReference>
<evidence type="ECO:0000259" key="3">
    <source>
        <dbReference type="Pfam" id="PF00685"/>
    </source>
</evidence>
<proteinExistence type="inferred from homology"/>
<comment type="similarity">
    <text evidence="1">Belongs to the sulfotransferase 1 family.</text>
</comment>
<name>A0AAE0W1C3_9BIVA</name>
<dbReference type="EMBL" id="JAEAOA010002221">
    <property type="protein sequence ID" value="KAK3596685.1"/>
    <property type="molecule type" value="Genomic_DNA"/>
</dbReference>
<reference evidence="4" key="3">
    <citation type="submission" date="2023-05" db="EMBL/GenBank/DDBJ databases">
        <authorList>
            <person name="Smith C.H."/>
        </authorList>
    </citation>
    <scope>NUCLEOTIDE SEQUENCE</scope>
    <source>
        <strain evidence="4">CHS0354</strain>
        <tissue evidence="4">Mantle</tissue>
    </source>
</reference>